<protein>
    <submittedName>
        <fullName evidence="2">Uncharacterized protein</fullName>
    </submittedName>
</protein>
<dbReference type="Proteomes" id="UP000325295">
    <property type="component" value="Chromosome"/>
</dbReference>
<keyword evidence="1" id="KW-1133">Transmembrane helix</keyword>
<evidence type="ECO:0000313" key="2">
    <source>
        <dbReference type="EMBL" id="QER67215.1"/>
    </source>
</evidence>
<proteinExistence type="predicted"/>
<name>A0A5P1X1E7_9LACO</name>
<evidence type="ECO:0000256" key="1">
    <source>
        <dbReference type="SAM" id="Phobius"/>
    </source>
</evidence>
<accession>A0A5P1X1E7</accession>
<organism evidence="2 3">
    <name type="scientific">Paucilactobacillus nenjiangensis</name>
    <dbReference type="NCBI Taxonomy" id="1296540"/>
    <lineage>
        <taxon>Bacteria</taxon>
        <taxon>Bacillati</taxon>
        <taxon>Bacillota</taxon>
        <taxon>Bacilli</taxon>
        <taxon>Lactobacillales</taxon>
        <taxon>Lactobacillaceae</taxon>
        <taxon>Paucilactobacillus</taxon>
    </lineage>
</organism>
<keyword evidence="1" id="KW-0472">Membrane</keyword>
<evidence type="ECO:0000313" key="3">
    <source>
        <dbReference type="Proteomes" id="UP000325295"/>
    </source>
</evidence>
<reference evidence="2 3" key="1">
    <citation type="submission" date="2019-09" db="EMBL/GenBank/DDBJ databases">
        <title>Complete Genome Sequence of Lactobacillus nenjiangensis SH-Y15, isolated from sauerkraut.</title>
        <authorList>
            <person name="Yang H."/>
        </authorList>
    </citation>
    <scope>NUCLEOTIDE SEQUENCE [LARGE SCALE GENOMIC DNA]</scope>
    <source>
        <strain evidence="2 3">SH-Y15</strain>
    </source>
</reference>
<dbReference type="AlphaFoldDB" id="A0A5P1X1E7"/>
<dbReference type="OrthoDB" id="9907666at2"/>
<dbReference type="RefSeq" id="WP_137602189.1">
    <property type="nucleotide sequence ID" value="NZ_BJEB01000035.1"/>
</dbReference>
<keyword evidence="1" id="KW-0812">Transmembrane</keyword>
<feature type="transmembrane region" description="Helical" evidence="1">
    <location>
        <begin position="46"/>
        <end position="69"/>
    </location>
</feature>
<keyword evidence="3" id="KW-1185">Reference proteome</keyword>
<sequence length="84" mass="9084">MKKFFCLLAIASIILGVCGLLFGIMTFGHALVLTIAGTILLSLEIGGLTIVCLLVDAVVFLLSIINIIIYKLFVHDHKTPQEAK</sequence>
<dbReference type="EMBL" id="CP043939">
    <property type="protein sequence ID" value="QER67215.1"/>
    <property type="molecule type" value="Genomic_DNA"/>
</dbReference>
<dbReference type="KEGG" id="lnn:F0161_04650"/>
<gene>
    <name evidence="2" type="ORF">F0161_04650</name>
</gene>